<gene>
    <name evidence="13" type="ORF">yc1106_00814</name>
</gene>
<dbReference type="Pfam" id="PF00557">
    <property type="entry name" value="Peptidase_M24"/>
    <property type="match status" value="1"/>
</dbReference>
<evidence type="ECO:0000256" key="1">
    <source>
        <dbReference type="ARBA" id="ARBA00001424"/>
    </source>
</evidence>
<keyword evidence="10" id="KW-0464">Manganese</keyword>
<dbReference type="InterPro" id="IPR000994">
    <property type="entry name" value="Pept_M24"/>
</dbReference>
<dbReference type="VEuPathDB" id="FungiDB:yc1106_00814"/>
<dbReference type="AlphaFoldDB" id="A0A9Q9DNV1"/>
<dbReference type="GO" id="GO:0006508">
    <property type="term" value="P:proteolysis"/>
    <property type="evidence" value="ECO:0007669"/>
    <property type="project" value="TreeGrafter"/>
</dbReference>
<dbReference type="SUPFAM" id="SSF53092">
    <property type="entry name" value="Creatinase/prolidase N-terminal domain"/>
    <property type="match status" value="1"/>
</dbReference>
<dbReference type="PANTHER" id="PTHR43226">
    <property type="entry name" value="XAA-PRO AMINOPEPTIDASE 3"/>
    <property type="match status" value="1"/>
</dbReference>
<dbReference type="Gene3D" id="3.40.350.10">
    <property type="entry name" value="Creatinase/prolidase N-terminal domain"/>
    <property type="match status" value="1"/>
</dbReference>
<dbReference type="CDD" id="cd01087">
    <property type="entry name" value="Prolidase"/>
    <property type="match status" value="1"/>
</dbReference>
<evidence type="ECO:0000256" key="8">
    <source>
        <dbReference type="ARBA" id="ARBA00022801"/>
    </source>
</evidence>
<keyword evidence="8" id="KW-0378">Hydrolase</keyword>
<evidence type="ECO:0000256" key="3">
    <source>
        <dbReference type="ARBA" id="ARBA00002443"/>
    </source>
</evidence>
<dbReference type="Gene3D" id="3.90.230.10">
    <property type="entry name" value="Creatinase/methionine aminopeptidase superfamily"/>
    <property type="match status" value="1"/>
</dbReference>
<feature type="domain" description="Aminopeptidase P N-terminal" evidence="12">
    <location>
        <begin position="66"/>
        <end position="199"/>
    </location>
</feature>
<dbReference type="Pfam" id="PF05195">
    <property type="entry name" value="AMP_N"/>
    <property type="match status" value="1"/>
</dbReference>
<dbReference type="InterPro" id="IPR052433">
    <property type="entry name" value="X-Pro_dipept-like"/>
</dbReference>
<evidence type="ECO:0000256" key="2">
    <source>
        <dbReference type="ARBA" id="ARBA00001936"/>
    </source>
</evidence>
<keyword evidence="6" id="KW-0031">Aminopeptidase</keyword>
<evidence type="ECO:0000256" key="7">
    <source>
        <dbReference type="ARBA" id="ARBA00022723"/>
    </source>
</evidence>
<reference evidence="13" key="1">
    <citation type="submission" date="2021-12" db="EMBL/GenBank/DDBJ databases">
        <title>Curvularia clavata genome.</title>
        <authorList>
            <person name="Cao Y."/>
        </authorList>
    </citation>
    <scope>NUCLEOTIDE SEQUENCE</scope>
    <source>
        <strain evidence="13">Yc1106</strain>
    </source>
</reference>
<comment type="similarity">
    <text evidence="4">Belongs to the peptidase M24B family.</text>
</comment>
<dbReference type="OrthoDB" id="10261878at2759"/>
<sequence>MPNLLPQIGRSLRHTLRTVARPSHRPAGPATATPCFYSLSTESGSWINVTKMAIAENYDEVLKGKYPAKEHAKKVKEWLVSKGGDKNGTIYLEAQKQKLNEDNDGEAPFRQRRYFFYLSGCELPDSYLKYEMATEKLTLFIPPVHPDEVIWSGLPMSPEEAKAKYDIDECFTTDEVNSHLASSSEPQSTIYAIPEQVSDHITFLSYKEKELTQLKTAIEYCRVIKTDYEIALMRKANAISTAAHVAVMKAASKAQNECELEAVFLKTCVERNAKNQAYHSIVAAGEHAATLHYVHNAAPITDQNLLLLDAGIEVDCYASDITRTFPIKGTFTTESLAIYKIVLDMQHQCINTLKAGVVWDHVHELAHKIAIKGLLDLGILKGEADELFNKRISVAFFPHGLGHYLGMDTHDTGGNANYADKDVMFRYLRVRGTLPERSVITVEPGIYFCRFIIEPYLKDEEKKKYIDENVLEKYWSVGGVRIEDNVLITKDGIENLTPTPKEVDDITQLVKSA</sequence>
<evidence type="ECO:0000259" key="12">
    <source>
        <dbReference type="SMART" id="SM01011"/>
    </source>
</evidence>
<evidence type="ECO:0000256" key="9">
    <source>
        <dbReference type="ARBA" id="ARBA00023049"/>
    </source>
</evidence>
<name>A0A9Q9DNV1_CURCL</name>
<dbReference type="InterPro" id="IPR036005">
    <property type="entry name" value="Creatinase/aminopeptidase-like"/>
</dbReference>
<evidence type="ECO:0000256" key="10">
    <source>
        <dbReference type="ARBA" id="ARBA00023211"/>
    </source>
</evidence>
<keyword evidence="7" id="KW-0479">Metal-binding</keyword>
<comment type="cofactor">
    <cofactor evidence="2">
        <name>Mn(2+)</name>
        <dbReference type="ChEBI" id="CHEBI:29035"/>
    </cofactor>
</comment>
<evidence type="ECO:0000313" key="14">
    <source>
        <dbReference type="Proteomes" id="UP001056012"/>
    </source>
</evidence>
<protein>
    <recommendedName>
        <fullName evidence="5">Xaa-Pro aminopeptidase</fullName>
        <ecNumber evidence="5">3.4.11.9</ecNumber>
    </recommendedName>
    <alternativeName>
        <fullName evidence="11">Aminoacylproline aminopeptidase</fullName>
    </alternativeName>
</protein>
<dbReference type="InterPro" id="IPR029149">
    <property type="entry name" value="Creatin/AminoP/Spt16_N"/>
</dbReference>
<evidence type="ECO:0000313" key="13">
    <source>
        <dbReference type="EMBL" id="USP73540.1"/>
    </source>
</evidence>
<comment type="catalytic activity">
    <reaction evidence="1">
        <text>Release of any N-terminal amino acid, including proline, that is linked to proline, even from a dipeptide or tripeptide.</text>
        <dbReference type="EC" id="3.4.11.9"/>
    </reaction>
</comment>
<keyword evidence="14" id="KW-1185">Reference proteome</keyword>
<dbReference type="InterPro" id="IPR007865">
    <property type="entry name" value="Aminopep_P_N"/>
</dbReference>
<evidence type="ECO:0000256" key="4">
    <source>
        <dbReference type="ARBA" id="ARBA00008766"/>
    </source>
</evidence>
<evidence type="ECO:0000256" key="6">
    <source>
        <dbReference type="ARBA" id="ARBA00022438"/>
    </source>
</evidence>
<dbReference type="SUPFAM" id="SSF55920">
    <property type="entry name" value="Creatinase/aminopeptidase"/>
    <property type="match status" value="1"/>
</dbReference>
<dbReference type="PANTHER" id="PTHR43226:SF1">
    <property type="entry name" value="XAA-PRO DIPEPTIDASE"/>
    <property type="match status" value="1"/>
</dbReference>
<dbReference type="SMART" id="SM01011">
    <property type="entry name" value="AMP_N"/>
    <property type="match status" value="1"/>
</dbReference>
<keyword evidence="6" id="KW-0645">Protease</keyword>
<keyword evidence="9" id="KW-0482">Metalloprotease</keyword>
<proteinExistence type="inferred from homology"/>
<dbReference type="GO" id="GO:0070006">
    <property type="term" value="F:metalloaminopeptidase activity"/>
    <property type="evidence" value="ECO:0007669"/>
    <property type="project" value="InterPro"/>
</dbReference>
<dbReference type="EMBL" id="CP089274">
    <property type="protein sequence ID" value="USP73540.1"/>
    <property type="molecule type" value="Genomic_DNA"/>
</dbReference>
<dbReference type="GO" id="GO:0030145">
    <property type="term" value="F:manganese ion binding"/>
    <property type="evidence" value="ECO:0007669"/>
    <property type="project" value="InterPro"/>
</dbReference>
<comment type="function">
    <text evidence="3">Catalyzes the removal of a penultimate prolyl residue from the N-termini of peptides.</text>
</comment>
<dbReference type="Proteomes" id="UP001056012">
    <property type="component" value="Chromosome 1"/>
</dbReference>
<evidence type="ECO:0000256" key="11">
    <source>
        <dbReference type="ARBA" id="ARBA00030849"/>
    </source>
</evidence>
<accession>A0A9Q9DNV1</accession>
<dbReference type="FunFam" id="3.90.230.10:FF:000002">
    <property type="entry name" value="Xaa-Pro aminopeptidase 3"/>
    <property type="match status" value="1"/>
</dbReference>
<dbReference type="EC" id="3.4.11.9" evidence="5"/>
<organism evidence="13 14">
    <name type="scientific">Curvularia clavata</name>
    <dbReference type="NCBI Taxonomy" id="95742"/>
    <lineage>
        <taxon>Eukaryota</taxon>
        <taxon>Fungi</taxon>
        <taxon>Dikarya</taxon>
        <taxon>Ascomycota</taxon>
        <taxon>Pezizomycotina</taxon>
        <taxon>Dothideomycetes</taxon>
        <taxon>Pleosporomycetidae</taxon>
        <taxon>Pleosporales</taxon>
        <taxon>Pleosporineae</taxon>
        <taxon>Pleosporaceae</taxon>
        <taxon>Curvularia</taxon>
    </lineage>
</organism>
<evidence type="ECO:0000256" key="5">
    <source>
        <dbReference type="ARBA" id="ARBA00012574"/>
    </source>
</evidence>